<evidence type="ECO:0000313" key="3">
    <source>
        <dbReference type="Proteomes" id="UP000050425"/>
    </source>
</evidence>
<evidence type="ECO:0000259" key="1">
    <source>
        <dbReference type="Pfam" id="PF04471"/>
    </source>
</evidence>
<protein>
    <recommendedName>
        <fullName evidence="1">Restriction endonuclease type IV Mrr domain-containing protein</fullName>
    </recommendedName>
</protein>
<dbReference type="AlphaFoldDB" id="A0A0P9JE67"/>
<dbReference type="SUPFAM" id="SSF52980">
    <property type="entry name" value="Restriction endonuclease-like"/>
    <property type="match status" value="1"/>
</dbReference>
<accession>A0A0P9JE67</accession>
<proteinExistence type="predicted"/>
<dbReference type="Proteomes" id="UP000050425">
    <property type="component" value="Unassembled WGS sequence"/>
</dbReference>
<name>A0A0P9JE67_9PSED</name>
<reference evidence="2 3" key="1">
    <citation type="submission" date="2015-09" db="EMBL/GenBank/DDBJ databases">
        <title>Genome announcement of multiple Pseudomonas syringae strains.</title>
        <authorList>
            <person name="Thakur S."/>
            <person name="Wang P.W."/>
            <person name="Gong Y."/>
            <person name="Weir B.S."/>
            <person name="Guttman D.S."/>
        </authorList>
    </citation>
    <scope>NUCLEOTIDE SEQUENCE [LARGE SCALE GENOMIC DNA]</scope>
    <source>
        <strain evidence="2 3">ICMP4303</strain>
    </source>
</reference>
<dbReference type="InterPro" id="IPR011335">
    <property type="entry name" value="Restrct_endonuc-II-like"/>
</dbReference>
<dbReference type="GO" id="GO:0004519">
    <property type="term" value="F:endonuclease activity"/>
    <property type="evidence" value="ECO:0007669"/>
    <property type="project" value="InterPro"/>
</dbReference>
<feature type="domain" description="Restriction endonuclease type IV Mrr" evidence="1">
    <location>
        <begin position="154"/>
        <end position="258"/>
    </location>
</feature>
<organism evidence="2 3">
    <name type="scientific">Pseudomonas syringae pv. antirrhini</name>
    <dbReference type="NCBI Taxonomy" id="251702"/>
    <lineage>
        <taxon>Bacteria</taxon>
        <taxon>Pseudomonadati</taxon>
        <taxon>Pseudomonadota</taxon>
        <taxon>Gammaproteobacteria</taxon>
        <taxon>Pseudomonadales</taxon>
        <taxon>Pseudomonadaceae</taxon>
        <taxon>Pseudomonas</taxon>
    </lineage>
</organism>
<dbReference type="GO" id="GO:0009307">
    <property type="term" value="P:DNA restriction-modification system"/>
    <property type="evidence" value="ECO:0007669"/>
    <property type="project" value="InterPro"/>
</dbReference>
<dbReference type="GO" id="GO:0003677">
    <property type="term" value="F:DNA binding"/>
    <property type="evidence" value="ECO:0007669"/>
    <property type="project" value="InterPro"/>
</dbReference>
<evidence type="ECO:0000313" key="2">
    <source>
        <dbReference type="EMBL" id="KPW47381.1"/>
    </source>
</evidence>
<sequence length="293" mass="33108">MANFKSTEMRFLDSIFDMGGGYVLDFSNRTMDEFFMEELEIDISHEMFSKDGTSKARRVRYLLQNADHPTVARVLEALWKYRQSMREETKAEEAVVNAEGRFLSLLESVRSPGQPAEVVVNPFAAAAIVDQEQICDAMKQRLKALRSLPPHKRGYEFEVFLKDLFDSSKLQARSPFRLVGEQIDGSFQLGNETYLVEAKWVRDPIGAAELHTFHGKLDQKAAWARGVFISYGGFTQEGLHAFGRGRKVICISGEDIYKALGKRIPIADVIERKVRAAAETGAAFVPLDELFKQ</sequence>
<dbReference type="PATRIC" id="fig|251702.3.peg.4923"/>
<dbReference type="EMBL" id="LJPT01000112">
    <property type="protein sequence ID" value="KPW47381.1"/>
    <property type="molecule type" value="Genomic_DNA"/>
</dbReference>
<dbReference type="Pfam" id="PF04471">
    <property type="entry name" value="Mrr_cat"/>
    <property type="match status" value="1"/>
</dbReference>
<dbReference type="InterPro" id="IPR007560">
    <property type="entry name" value="Restrct_endonuc_IV_Mrr"/>
</dbReference>
<dbReference type="RefSeq" id="WP_235814747.1">
    <property type="nucleotide sequence ID" value="NZ_LJPT01000112.1"/>
</dbReference>
<comment type="caution">
    <text evidence="2">The sequence shown here is derived from an EMBL/GenBank/DDBJ whole genome shotgun (WGS) entry which is preliminary data.</text>
</comment>
<gene>
    <name evidence="2" type="ORF">ALO88_200119</name>
</gene>